<evidence type="ECO:0000313" key="1">
    <source>
        <dbReference type="EMBL" id="MBE9144291.1"/>
    </source>
</evidence>
<protein>
    <submittedName>
        <fullName evidence="1">Stress protein</fullName>
    </submittedName>
</protein>
<name>A0ABR9UCV6_9CYAN</name>
<dbReference type="RefSeq" id="WP_193869801.1">
    <property type="nucleotide sequence ID" value="NZ_JADEWU010000029.1"/>
</dbReference>
<gene>
    <name evidence="1" type="ORF">IQ236_13840</name>
</gene>
<keyword evidence="2" id="KW-1185">Reference proteome</keyword>
<reference evidence="1 2" key="1">
    <citation type="submission" date="2020-10" db="EMBL/GenBank/DDBJ databases">
        <authorList>
            <person name="Castelo-Branco R."/>
            <person name="Eusebio N."/>
            <person name="Adriana R."/>
            <person name="Vieira A."/>
            <person name="Brugerolle De Fraissinette N."/>
            <person name="Rezende De Castro R."/>
            <person name="Schneider M.P."/>
            <person name="Vasconcelos V."/>
            <person name="Leao P.N."/>
        </authorList>
    </citation>
    <scope>NUCLEOTIDE SEQUENCE [LARGE SCALE GENOMIC DNA]</scope>
    <source>
        <strain evidence="1 2">LEGE 06226</strain>
    </source>
</reference>
<dbReference type="EMBL" id="JADEWU010000029">
    <property type="protein sequence ID" value="MBE9144291.1"/>
    <property type="molecule type" value="Genomic_DNA"/>
</dbReference>
<comment type="caution">
    <text evidence="1">The sequence shown here is derived from an EMBL/GenBank/DDBJ whole genome shotgun (WGS) entry which is preliminary data.</text>
</comment>
<accession>A0ABR9UCV6</accession>
<evidence type="ECO:0000313" key="2">
    <source>
        <dbReference type="Proteomes" id="UP000640725"/>
    </source>
</evidence>
<proteinExistence type="predicted"/>
<organism evidence="1 2">
    <name type="scientific">Planktothrix mougeotii LEGE 06226</name>
    <dbReference type="NCBI Taxonomy" id="1828728"/>
    <lineage>
        <taxon>Bacteria</taxon>
        <taxon>Bacillati</taxon>
        <taxon>Cyanobacteriota</taxon>
        <taxon>Cyanophyceae</taxon>
        <taxon>Oscillatoriophycideae</taxon>
        <taxon>Oscillatoriales</taxon>
        <taxon>Microcoleaceae</taxon>
        <taxon>Planktothrix</taxon>
    </lineage>
</organism>
<sequence length="118" mass="13165">MAIGLNVDVDVLGIADRIASAVDGGSDRSGFVKGLMESAVHQAGDQYNVMVFNLGNDYERSFNGIQFFATAPYQNLTFGIWIFEDGDFINKGDGGWINWAFSGVFDRDDKYVKFKKRF</sequence>
<dbReference type="Proteomes" id="UP000640725">
    <property type="component" value="Unassembled WGS sequence"/>
</dbReference>